<dbReference type="Proteomes" id="UP000008810">
    <property type="component" value="Chromosome 3"/>
</dbReference>
<name>A0A2K2CW76_BRADI</name>
<dbReference type="PANTHER" id="PTHR34777:SF18">
    <property type="entry name" value="OS02G0251800 PROTEIN"/>
    <property type="match status" value="1"/>
</dbReference>
<gene>
    <name evidence="3" type="ORF">BRADI_3g09510v3</name>
</gene>
<dbReference type="STRING" id="15368.A0A2K2CW76"/>
<protein>
    <recommendedName>
        <fullName evidence="2">VQ domain-containing protein</fullName>
    </recommendedName>
</protein>
<dbReference type="Gramene" id="PNT66275">
    <property type="protein sequence ID" value="PNT66275"/>
    <property type="gene ID" value="BRADI_3g09510v3"/>
</dbReference>
<reference evidence="3" key="2">
    <citation type="submission" date="2017-06" db="EMBL/GenBank/DDBJ databases">
        <title>WGS assembly of Brachypodium distachyon.</title>
        <authorList>
            <consortium name="The International Brachypodium Initiative"/>
            <person name="Lucas S."/>
            <person name="Harmon-Smith M."/>
            <person name="Lail K."/>
            <person name="Tice H."/>
            <person name="Grimwood J."/>
            <person name="Bruce D."/>
            <person name="Barry K."/>
            <person name="Shu S."/>
            <person name="Lindquist E."/>
            <person name="Wang M."/>
            <person name="Pitluck S."/>
            <person name="Vogel J.P."/>
            <person name="Garvin D.F."/>
            <person name="Mockler T.C."/>
            <person name="Schmutz J."/>
            <person name="Rokhsar D."/>
            <person name="Bevan M.W."/>
        </authorList>
    </citation>
    <scope>NUCLEOTIDE SEQUENCE</scope>
    <source>
        <strain evidence="3">Bd21</strain>
    </source>
</reference>
<dbReference type="InParanoid" id="A0A2K2CW76"/>
<evidence type="ECO:0000313" key="3">
    <source>
        <dbReference type="EMBL" id="PNT66275.1"/>
    </source>
</evidence>
<dbReference type="InterPro" id="IPR008889">
    <property type="entry name" value="VQ"/>
</dbReference>
<evidence type="ECO:0000256" key="1">
    <source>
        <dbReference type="SAM" id="MobiDB-lite"/>
    </source>
</evidence>
<evidence type="ECO:0000313" key="4">
    <source>
        <dbReference type="EnsemblPlants" id="PNT66275"/>
    </source>
</evidence>
<evidence type="ECO:0000259" key="2">
    <source>
        <dbReference type="Pfam" id="PF05678"/>
    </source>
</evidence>
<accession>A0A2K2CW76</accession>
<dbReference type="EnsemblPlants" id="PNT66275">
    <property type="protein sequence ID" value="PNT66275"/>
    <property type="gene ID" value="BRADI_3g09510v3"/>
</dbReference>
<feature type="region of interest" description="Disordered" evidence="1">
    <location>
        <begin position="33"/>
        <end position="66"/>
    </location>
</feature>
<dbReference type="ExpressionAtlas" id="A0A2K2CW76">
    <property type="expression patterns" value="baseline"/>
</dbReference>
<reference evidence="4" key="3">
    <citation type="submission" date="2018-08" db="UniProtKB">
        <authorList>
            <consortium name="EnsemblPlants"/>
        </authorList>
    </citation>
    <scope>IDENTIFICATION</scope>
    <source>
        <strain evidence="4">cv. Bd21</strain>
    </source>
</reference>
<evidence type="ECO:0000313" key="5">
    <source>
        <dbReference type="Proteomes" id="UP000008810"/>
    </source>
</evidence>
<keyword evidence="5" id="KW-1185">Reference proteome</keyword>
<dbReference type="Pfam" id="PF05678">
    <property type="entry name" value="VQ"/>
    <property type="match status" value="1"/>
</dbReference>
<reference evidence="3 4" key="1">
    <citation type="journal article" date="2010" name="Nature">
        <title>Genome sequencing and analysis of the model grass Brachypodium distachyon.</title>
        <authorList>
            <consortium name="International Brachypodium Initiative"/>
        </authorList>
    </citation>
    <scope>NUCLEOTIDE SEQUENCE [LARGE SCALE GENOMIC DNA]</scope>
    <source>
        <strain evidence="3 4">Bd21</strain>
    </source>
</reference>
<proteinExistence type="predicted"/>
<feature type="region of interest" description="Disordered" evidence="1">
    <location>
        <begin position="133"/>
        <end position="160"/>
    </location>
</feature>
<organism evidence="3">
    <name type="scientific">Brachypodium distachyon</name>
    <name type="common">Purple false brome</name>
    <name type="synonym">Trachynia distachya</name>
    <dbReference type="NCBI Taxonomy" id="15368"/>
    <lineage>
        <taxon>Eukaryota</taxon>
        <taxon>Viridiplantae</taxon>
        <taxon>Streptophyta</taxon>
        <taxon>Embryophyta</taxon>
        <taxon>Tracheophyta</taxon>
        <taxon>Spermatophyta</taxon>
        <taxon>Magnoliopsida</taxon>
        <taxon>Liliopsida</taxon>
        <taxon>Poales</taxon>
        <taxon>Poaceae</taxon>
        <taxon>BOP clade</taxon>
        <taxon>Pooideae</taxon>
        <taxon>Stipodae</taxon>
        <taxon>Brachypodieae</taxon>
        <taxon>Brachypodium</taxon>
    </lineage>
</organism>
<dbReference type="PANTHER" id="PTHR34777">
    <property type="entry name" value="VQ MOTIF-CONTAINING PROTEIN 10"/>
    <property type="match status" value="1"/>
</dbReference>
<dbReference type="EMBL" id="CM000882">
    <property type="protein sequence ID" value="PNT66275.1"/>
    <property type="molecule type" value="Genomic_DNA"/>
</dbReference>
<sequence>MGSSNGGGVKVTYIETQFVTSDAASFKSVVQSLTGKSAEPARPLHRPRPCRAGAGAGAEGRSSATGSQGYDCYTLGGAANNMTAAPAENRVRAAAVASDAGSSWRAEAAPTRVDELHGLTDFSELLYAATQREADEATTATGKHAPNDEPVTIEMHCKSA</sequence>
<feature type="non-terminal residue" evidence="3">
    <location>
        <position position="160"/>
    </location>
</feature>
<dbReference type="InterPro" id="IPR039608">
    <property type="entry name" value="VQ_1/10"/>
</dbReference>
<dbReference type="OrthoDB" id="691083at2759"/>
<feature type="domain" description="VQ" evidence="2">
    <location>
        <begin position="15"/>
        <end position="39"/>
    </location>
</feature>
<dbReference type="AlphaFoldDB" id="A0A2K2CW76"/>